<protein>
    <submittedName>
        <fullName evidence="2">Uncharacterized protein</fullName>
    </submittedName>
</protein>
<dbReference type="AlphaFoldDB" id="A0A645DEN2"/>
<name>A0A645DEN2_9ZZZZ</name>
<gene>
    <name evidence="2" type="ORF">SDC9_134916</name>
</gene>
<feature type="region of interest" description="Disordered" evidence="1">
    <location>
        <begin position="90"/>
        <end position="147"/>
    </location>
</feature>
<accession>A0A645DEN2</accession>
<feature type="compositionally biased region" description="Basic residues" evidence="1">
    <location>
        <begin position="107"/>
        <end position="127"/>
    </location>
</feature>
<organism evidence="2">
    <name type="scientific">bioreactor metagenome</name>
    <dbReference type="NCBI Taxonomy" id="1076179"/>
    <lineage>
        <taxon>unclassified sequences</taxon>
        <taxon>metagenomes</taxon>
        <taxon>ecological metagenomes</taxon>
    </lineage>
</organism>
<feature type="region of interest" description="Disordered" evidence="1">
    <location>
        <begin position="39"/>
        <end position="77"/>
    </location>
</feature>
<evidence type="ECO:0000256" key="1">
    <source>
        <dbReference type="SAM" id="MobiDB-lite"/>
    </source>
</evidence>
<sequence>MVHLPDVRFCAPHSGRHRGRNALALLAGVRSAPPALRLGGRSVRIRPQAAPDRVFAPQHDGHHHEQALPPPPRGRRLRFRLGRPAYADALRHAPARLHARGDSRFSGSHRRCQGGQRGRRGHARTLRPRGPQRNGDSPHGGARPGAG</sequence>
<reference evidence="2" key="1">
    <citation type="submission" date="2019-08" db="EMBL/GenBank/DDBJ databases">
        <authorList>
            <person name="Kucharzyk K."/>
            <person name="Murdoch R.W."/>
            <person name="Higgins S."/>
            <person name="Loffler F."/>
        </authorList>
    </citation>
    <scope>NUCLEOTIDE SEQUENCE</scope>
</reference>
<dbReference type="EMBL" id="VSSQ01035565">
    <property type="protein sequence ID" value="MPM87816.1"/>
    <property type="molecule type" value="Genomic_DNA"/>
</dbReference>
<evidence type="ECO:0000313" key="2">
    <source>
        <dbReference type="EMBL" id="MPM87816.1"/>
    </source>
</evidence>
<proteinExistence type="predicted"/>
<comment type="caution">
    <text evidence="2">The sequence shown here is derived from an EMBL/GenBank/DDBJ whole genome shotgun (WGS) entry which is preliminary data.</text>
</comment>